<proteinExistence type="predicted"/>
<dbReference type="Gene3D" id="3.10.310.50">
    <property type="match status" value="1"/>
</dbReference>
<feature type="transmembrane region" description="Helical" evidence="2">
    <location>
        <begin position="203"/>
        <end position="229"/>
    </location>
</feature>
<feature type="domain" description="TPM" evidence="4">
    <location>
        <begin position="40"/>
        <end position="162"/>
    </location>
</feature>
<evidence type="ECO:0000256" key="2">
    <source>
        <dbReference type="SAM" id="Phobius"/>
    </source>
</evidence>
<evidence type="ECO:0000259" key="4">
    <source>
        <dbReference type="Pfam" id="PF04536"/>
    </source>
</evidence>
<dbReference type="OrthoDB" id="9810918at2"/>
<accession>A0A6B8RRI3</accession>
<dbReference type="RefSeq" id="WP_155702979.1">
    <property type="nucleotide sequence ID" value="NZ_CP034235.1"/>
</dbReference>
<dbReference type="Pfam" id="PF04536">
    <property type="entry name" value="TPM_phosphatase"/>
    <property type="match status" value="1"/>
</dbReference>
<feature type="region of interest" description="Disordered" evidence="1">
    <location>
        <begin position="239"/>
        <end position="263"/>
    </location>
</feature>
<name>A0A6B8RRI3_9BACL</name>
<reference evidence="6" key="1">
    <citation type="submission" date="2018-11" db="EMBL/GenBank/DDBJ databases">
        <title>Complete genome sequence of Paenibacillus sp. ML311-T8.</title>
        <authorList>
            <person name="Nam Y.-D."/>
            <person name="Kang J."/>
            <person name="Chung W.-H."/>
            <person name="Park Y.S."/>
        </authorList>
    </citation>
    <scope>NUCLEOTIDE SEQUENCE [LARGE SCALE GENOMIC DNA]</scope>
    <source>
        <strain evidence="6">ML311-T8</strain>
    </source>
</reference>
<protein>
    <submittedName>
        <fullName evidence="5">TPM domain-containing protein</fullName>
    </submittedName>
</protein>
<organism evidence="5 6">
    <name type="scientific">Paenibacillus psychroresistens</name>
    <dbReference type="NCBI Taxonomy" id="1778678"/>
    <lineage>
        <taxon>Bacteria</taxon>
        <taxon>Bacillati</taxon>
        <taxon>Bacillota</taxon>
        <taxon>Bacilli</taxon>
        <taxon>Bacillales</taxon>
        <taxon>Paenibacillaceae</taxon>
        <taxon>Paenibacillus</taxon>
    </lineage>
</organism>
<dbReference type="Proteomes" id="UP000426246">
    <property type="component" value="Chromosome"/>
</dbReference>
<keyword evidence="2" id="KW-0472">Membrane</keyword>
<dbReference type="PANTHER" id="PTHR30373:SF2">
    <property type="entry name" value="UPF0603 PROTEIN YGCG"/>
    <property type="match status" value="1"/>
</dbReference>
<keyword evidence="2" id="KW-1133">Transmembrane helix</keyword>
<dbReference type="InterPro" id="IPR007621">
    <property type="entry name" value="TPM_dom"/>
</dbReference>
<evidence type="ECO:0000256" key="1">
    <source>
        <dbReference type="SAM" id="MobiDB-lite"/>
    </source>
</evidence>
<dbReference type="PANTHER" id="PTHR30373">
    <property type="entry name" value="UPF0603 PROTEIN YGCG"/>
    <property type="match status" value="1"/>
</dbReference>
<dbReference type="EMBL" id="CP034235">
    <property type="protein sequence ID" value="QGQ97878.1"/>
    <property type="molecule type" value="Genomic_DNA"/>
</dbReference>
<dbReference type="KEGG" id="ppsc:EHS13_24815"/>
<keyword evidence="6" id="KW-1185">Reference proteome</keyword>
<sequence length="263" mass="27700">MWNLSWKPLASLLLLLVILSPSSVTQKAAAQIDNHFGVYVQDEADLLTQQDQLLLYQKAVWLQKNAKGAQIGILTVPTLGNQTLETLAVARFREMGLGSKAGNNGVLLLYTAQEDHVRIEVGYGLEGRITDGKAGAILDQYFIPHLKAGEVAAAFAETQLALIREVAAEYNVDISQISDGTLPSLDAPESSGFFDSIPGYLKLIIGIALVILIILDFKFTGGMVTFTLLSMFRGGRSSGGGNSGGGWGGRGGGGSSGGGGASR</sequence>
<evidence type="ECO:0000313" key="5">
    <source>
        <dbReference type="EMBL" id="QGQ97878.1"/>
    </source>
</evidence>
<evidence type="ECO:0000313" key="6">
    <source>
        <dbReference type="Proteomes" id="UP000426246"/>
    </source>
</evidence>
<gene>
    <name evidence="5" type="ORF">EHS13_24815</name>
</gene>
<feature type="chain" id="PRO_5039466575" evidence="3">
    <location>
        <begin position="27"/>
        <end position="263"/>
    </location>
</feature>
<dbReference type="AlphaFoldDB" id="A0A6B8RRI3"/>
<feature type="signal peptide" evidence="3">
    <location>
        <begin position="1"/>
        <end position="26"/>
    </location>
</feature>
<keyword evidence="3" id="KW-0732">Signal</keyword>
<keyword evidence="2" id="KW-0812">Transmembrane</keyword>
<evidence type="ECO:0000256" key="3">
    <source>
        <dbReference type="SAM" id="SignalP"/>
    </source>
</evidence>